<evidence type="ECO:0000259" key="3">
    <source>
        <dbReference type="Pfam" id="PF14690"/>
    </source>
</evidence>
<reference evidence="4 5" key="1">
    <citation type="submission" date="2019-03" db="EMBL/GenBank/DDBJ databases">
        <title>Draft genome sequences of novel Actinobacteria.</title>
        <authorList>
            <person name="Sahin N."/>
            <person name="Ay H."/>
            <person name="Saygin H."/>
        </authorList>
    </citation>
    <scope>NUCLEOTIDE SEQUENCE [LARGE SCALE GENOMIC DNA]</scope>
    <source>
        <strain evidence="4 5">KC712</strain>
    </source>
</reference>
<dbReference type="InterPro" id="IPR002560">
    <property type="entry name" value="Transposase_DDE"/>
</dbReference>
<dbReference type="InterPro" id="IPR047951">
    <property type="entry name" value="Transpos_ISL3"/>
</dbReference>
<feature type="domain" description="Transposase IS204/IS1001/IS1096/IS1165 zinc-finger" evidence="3">
    <location>
        <begin position="19"/>
        <end position="60"/>
    </location>
</feature>
<protein>
    <submittedName>
        <fullName evidence="4">ISL3 family transposase</fullName>
    </submittedName>
</protein>
<evidence type="ECO:0000259" key="2">
    <source>
        <dbReference type="Pfam" id="PF01610"/>
    </source>
</evidence>
<proteinExistence type="predicted"/>
<feature type="domain" description="Transposase IS204/IS1001/IS1096/IS1165 DDE" evidence="2">
    <location>
        <begin position="138"/>
        <end position="266"/>
    </location>
</feature>
<feature type="non-terminal residue" evidence="4">
    <location>
        <position position="276"/>
    </location>
</feature>
<dbReference type="Pfam" id="PF01610">
    <property type="entry name" value="DDE_Tnp_ISL3"/>
    <property type="match status" value="1"/>
</dbReference>
<dbReference type="OrthoDB" id="3238779at2"/>
<dbReference type="Pfam" id="PF14690">
    <property type="entry name" value="Zn_ribbon_ISL3"/>
    <property type="match status" value="1"/>
</dbReference>
<dbReference type="Proteomes" id="UP000294543">
    <property type="component" value="Unassembled WGS sequence"/>
</dbReference>
<organism evidence="4 5">
    <name type="scientific">Nonomuraea diastatica</name>
    <dbReference type="NCBI Taxonomy" id="1848329"/>
    <lineage>
        <taxon>Bacteria</taxon>
        <taxon>Bacillati</taxon>
        <taxon>Actinomycetota</taxon>
        <taxon>Actinomycetes</taxon>
        <taxon>Streptosporangiales</taxon>
        <taxon>Streptosporangiaceae</taxon>
        <taxon>Nonomuraea</taxon>
    </lineage>
</organism>
<feature type="region of interest" description="Disordered" evidence="1">
    <location>
        <begin position="237"/>
        <end position="263"/>
    </location>
</feature>
<keyword evidence="5" id="KW-1185">Reference proteome</keyword>
<dbReference type="PANTHER" id="PTHR33498:SF1">
    <property type="entry name" value="TRANSPOSASE FOR INSERTION SEQUENCE ELEMENT IS1557"/>
    <property type="match status" value="1"/>
</dbReference>
<dbReference type="EMBL" id="SMKP01000445">
    <property type="protein sequence ID" value="TDC99478.1"/>
    <property type="molecule type" value="Genomic_DNA"/>
</dbReference>
<accession>A0A4R4V2Y2</accession>
<evidence type="ECO:0000313" key="4">
    <source>
        <dbReference type="EMBL" id="TDC99478.1"/>
    </source>
</evidence>
<name>A0A4R4V2Y2_9ACTN</name>
<evidence type="ECO:0000256" key="1">
    <source>
        <dbReference type="SAM" id="MobiDB-lite"/>
    </source>
</evidence>
<dbReference type="AlphaFoldDB" id="A0A4R4V2Y2"/>
<dbReference type="PANTHER" id="PTHR33498">
    <property type="entry name" value="TRANSPOSASE FOR INSERTION SEQUENCE ELEMENT IS1557"/>
    <property type="match status" value="1"/>
</dbReference>
<comment type="caution">
    <text evidence="4">The sequence shown here is derived from an EMBL/GenBank/DDBJ whole genome shotgun (WGS) entry which is preliminary data.</text>
</comment>
<dbReference type="RefSeq" id="WP_132520808.1">
    <property type="nucleotide sequence ID" value="NZ_SMKP01000445.1"/>
</dbReference>
<gene>
    <name evidence="4" type="ORF">E1294_52095</name>
</gene>
<dbReference type="InterPro" id="IPR029261">
    <property type="entry name" value="Transposase_Znf"/>
</dbReference>
<sequence length="276" mass="30472">MTKSRNGLLISTRAKNTEAGCGACGTSSRRVHSRYRRLLQDVTCGEVPVTIDLEVRRWFCGNPDCRVRTFAEQVPELASRYARRTSSLSRLLKHIALALAGRAGARLAAHLGIFVSRSLLIRLIRALPDPEVGSVTVLGVDDLAKRRGQSYATILIDMATHRPIDVLDGRTSEVFAAWLREHPGMQVIYRDRAGGYADGAREGAPEAIEVADRWHLWHNLCTAVESTIRAHRADLAELPPQTPPADEEPTADTAPDVPQSRTALRTRERHAVIHAL</sequence>
<dbReference type="NCBIfam" id="NF033550">
    <property type="entry name" value="transpos_ISL3"/>
    <property type="match status" value="1"/>
</dbReference>
<evidence type="ECO:0000313" key="5">
    <source>
        <dbReference type="Proteomes" id="UP000294543"/>
    </source>
</evidence>